<evidence type="ECO:0000313" key="7">
    <source>
        <dbReference type="EMBL" id="ABR56955.1"/>
    </source>
</evidence>
<evidence type="ECO:0000256" key="1">
    <source>
        <dbReference type="ARBA" id="ARBA00022723"/>
    </source>
</evidence>
<dbReference type="GO" id="GO:0005737">
    <property type="term" value="C:cytoplasm"/>
    <property type="evidence" value="ECO:0007669"/>
    <property type="project" value="TreeGrafter"/>
</dbReference>
<dbReference type="NCBIfam" id="TIGR00768">
    <property type="entry name" value="rimK_fam"/>
    <property type="match status" value="1"/>
</dbReference>
<keyword evidence="2 5" id="KW-0547">Nucleotide-binding</keyword>
<dbReference type="eggNOG" id="arCOG01589">
    <property type="taxonomic scope" value="Archaea"/>
</dbReference>
<protein>
    <recommendedName>
        <fullName evidence="4">Coenzyme gamma-F420-2:alpha-L-glutamate ligase</fullName>
        <ecNumber evidence="4">6.3.2.32</ecNumber>
    </recommendedName>
</protein>
<dbReference type="Pfam" id="PF08443">
    <property type="entry name" value="RimK"/>
    <property type="match status" value="1"/>
</dbReference>
<dbReference type="Gene3D" id="3.30.1490.20">
    <property type="entry name" value="ATP-grasp fold, A domain"/>
    <property type="match status" value="1"/>
</dbReference>
<evidence type="ECO:0000259" key="6">
    <source>
        <dbReference type="PROSITE" id="PS50975"/>
    </source>
</evidence>
<evidence type="ECO:0000256" key="2">
    <source>
        <dbReference type="ARBA" id="ARBA00022741"/>
    </source>
</evidence>
<reference evidence="7" key="1">
    <citation type="submission" date="2007-06" db="EMBL/GenBank/DDBJ databases">
        <title>Complete sequence of Methanococcus aeolicus Nankai-3.</title>
        <authorList>
            <consortium name="US DOE Joint Genome Institute"/>
            <person name="Copeland A."/>
            <person name="Lucas S."/>
            <person name="Lapidus A."/>
            <person name="Barry K."/>
            <person name="Glavina del Rio T."/>
            <person name="Dalin E."/>
            <person name="Tice H."/>
            <person name="Pitluck S."/>
            <person name="Chain P."/>
            <person name="Malfatti S."/>
            <person name="Shin M."/>
            <person name="Vergez L."/>
            <person name="Schmutz J."/>
            <person name="Larimer F."/>
            <person name="Land M."/>
            <person name="Hauser L."/>
            <person name="Kyrpides N."/>
            <person name="Lykidis A."/>
            <person name="Sieprawska-Lupa M."/>
            <person name="Whitman W.B."/>
            <person name="Richardson P."/>
        </authorList>
    </citation>
    <scope>NUCLEOTIDE SEQUENCE [LARGE SCALE GENOMIC DNA]</scope>
    <source>
        <strain evidence="7">Nankai-3</strain>
    </source>
</reference>
<evidence type="ECO:0000256" key="4">
    <source>
        <dbReference type="NCBIfam" id="TIGR04443"/>
    </source>
</evidence>
<name>A6UWT3_META3</name>
<dbReference type="EMBL" id="CP000743">
    <property type="protein sequence ID" value="ABR56955.1"/>
    <property type="molecule type" value="Genomic_DNA"/>
</dbReference>
<dbReference type="GO" id="GO:0046872">
    <property type="term" value="F:metal ion binding"/>
    <property type="evidence" value="ECO:0007669"/>
    <property type="project" value="UniProtKB-KW"/>
</dbReference>
<keyword evidence="8" id="KW-1185">Reference proteome</keyword>
<dbReference type="KEGG" id="mae:Maeo_1379"/>
<dbReference type="SUPFAM" id="SSF56059">
    <property type="entry name" value="Glutathione synthetase ATP-binding domain-like"/>
    <property type="match status" value="1"/>
</dbReference>
<dbReference type="NCBIfam" id="TIGR04443">
    <property type="entry name" value="F420_CofF"/>
    <property type="match status" value="1"/>
</dbReference>
<evidence type="ECO:0000313" key="8">
    <source>
        <dbReference type="Proteomes" id="UP000001106"/>
    </source>
</evidence>
<dbReference type="AlphaFoldDB" id="A6UWT3"/>
<dbReference type="Gene3D" id="3.30.470.20">
    <property type="entry name" value="ATP-grasp fold, B domain"/>
    <property type="match status" value="1"/>
</dbReference>
<dbReference type="STRING" id="419665.Maeo_1379"/>
<dbReference type="Proteomes" id="UP000001106">
    <property type="component" value="Chromosome"/>
</dbReference>
<evidence type="ECO:0000256" key="5">
    <source>
        <dbReference type="PROSITE-ProRule" id="PRU00409"/>
    </source>
</evidence>
<gene>
    <name evidence="7" type="ordered locus">Maeo_1379</name>
</gene>
<keyword evidence="1" id="KW-0479">Metal-binding</keyword>
<dbReference type="PANTHER" id="PTHR21621">
    <property type="entry name" value="RIBOSOMAL PROTEIN S6 MODIFICATION PROTEIN"/>
    <property type="match status" value="1"/>
</dbReference>
<accession>A6UWT3</accession>
<dbReference type="InterPro" id="IPR013651">
    <property type="entry name" value="ATP-grasp_RimK-type"/>
</dbReference>
<feature type="domain" description="ATP-grasp" evidence="6">
    <location>
        <begin position="112"/>
        <end position="298"/>
    </location>
</feature>
<dbReference type="InterPro" id="IPR011761">
    <property type="entry name" value="ATP-grasp"/>
</dbReference>
<dbReference type="GO" id="GO:0005524">
    <property type="term" value="F:ATP binding"/>
    <property type="evidence" value="ECO:0007669"/>
    <property type="project" value="UniProtKB-UniRule"/>
</dbReference>
<dbReference type="InterPro" id="IPR004666">
    <property type="entry name" value="Rp_bS6_RimK/Lys_biosynth_LsyX"/>
</dbReference>
<dbReference type="InterPro" id="IPR031039">
    <property type="entry name" value="F420_CofF"/>
</dbReference>
<dbReference type="PROSITE" id="PS50975">
    <property type="entry name" value="ATP_GRASP"/>
    <property type="match status" value="1"/>
</dbReference>
<organism evidence="7 8">
    <name type="scientific">Methanococcus aeolicus (strain ATCC BAA-1280 / DSM 17508 / OCM 812 / Nankai-3)</name>
    <dbReference type="NCBI Taxonomy" id="419665"/>
    <lineage>
        <taxon>Archaea</taxon>
        <taxon>Methanobacteriati</taxon>
        <taxon>Methanobacteriota</taxon>
        <taxon>Methanomada group</taxon>
        <taxon>Methanococci</taxon>
        <taxon>Methanococcales</taxon>
        <taxon>Methanococcaceae</taxon>
        <taxon>Methanococcus</taxon>
    </lineage>
</organism>
<dbReference type="InterPro" id="IPR013815">
    <property type="entry name" value="ATP_grasp_subdomain_1"/>
</dbReference>
<dbReference type="PANTHER" id="PTHR21621:SF2">
    <property type="entry name" value="COENZYME GAMMA-F420-2:ALPHA-L-GLUTAMATE LIGASE"/>
    <property type="match status" value="1"/>
</dbReference>
<dbReference type="GO" id="GO:0043774">
    <property type="term" value="F:coenzyme F420-2 alpha-glutamyl ligase activity"/>
    <property type="evidence" value="ECO:0007669"/>
    <property type="project" value="UniProtKB-UniRule"/>
</dbReference>
<keyword evidence="7" id="KW-0436">Ligase</keyword>
<sequence>MYVILLFFPNKGAIMITIICAEGGSSINSLKKSIEELGEKCEILFLSDDNLQIDQSFNIDSDIIHSRCGIGEYLDKLTLFSWQILNVLEVENHIFINSLKTIYNSADKFKTIKLLSKNNIETPKTGLIRDYNDAKLFMSKNNINYPVIIKNCFSKCGNGVKLIKNDAELKEASKNAMWYGTTIQEYVEFGNNGIYKDIRILVVDGEVVGGYRRVSSNFITNLHQGNKVELLKINDELSEIALKSAEAIDGQIVGVDILPSKEGYKVLETNTAPGTKGFRELGINVDKKIAKCLINYKKI</sequence>
<evidence type="ECO:0000256" key="3">
    <source>
        <dbReference type="ARBA" id="ARBA00022840"/>
    </source>
</evidence>
<dbReference type="EC" id="6.3.2.32" evidence="4"/>
<proteinExistence type="predicted"/>
<dbReference type="HOGENOM" id="CLU_975255_0_0_2"/>
<keyword evidence="3 5" id="KW-0067">ATP-binding</keyword>